<evidence type="ECO:0000313" key="2">
    <source>
        <dbReference type="EMBL" id="KAH1173370.1"/>
    </source>
</evidence>
<reference evidence="2" key="1">
    <citation type="submission" date="2021-09" db="EMBL/GenBank/DDBJ databases">
        <title>The genome of Mauremys mutica provides insights into the evolution of semi-aquatic lifestyle.</title>
        <authorList>
            <person name="Gong S."/>
            <person name="Gao Y."/>
        </authorList>
    </citation>
    <scope>NUCLEOTIDE SEQUENCE</scope>
    <source>
        <strain evidence="2">MM-2020</strain>
        <tissue evidence="2">Muscle</tissue>
    </source>
</reference>
<dbReference type="EMBL" id="JAHDVG010000482">
    <property type="protein sequence ID" value="KAH1173370.1"/>
    <property type="molecule type" value="Genomic_DNA"/>
</dbReference>
<feature type="region of interest" description="Disordered" evidence="1">
    <location>
        <begin position="1"/>
        <end position="23"/>
    </location>
</feature>
<dbReference type="AlphaFoldDB" id="A0A9D4AYG0"/>
<proteinExistence type="predicted"/>
<protein>
    <submittedName>
        <fullName evidence="2">Uncharacterized protein</fullName>
    </submittedName>
</protein>
<feature type="compositionally biased region" description="Basic residues" evidence="1">
    <location>
        <begin position="10"/>
        <end position="22"/>
    </location>
</feature>
<keyword evidence="3" id="KW-1185">Reference proteome</keyword>
<name>A0A9D4AYG0_9SAUR</name>
<dbReference type="Proteomes" id="UP000827986">
    <property type="component" value="Unassembled WGS sequence"/>
</dbReference>
<gene>
    <name evidence="2" type="ORF">KIL84_017209</name>
</gene>
<sequence length="52" mass="6140">MHSAPTEGRMRRRHFRKHAGRPVKREAAQALPAYLENQDLPFWVKQLLLICD</sequence>
<accession>A0A9D4AYG0</accession>
<evidence type="ECO:0000313" key="3">
    <source>
        <dbReference type="Proteomes" id="UP000827986"/>
    </source>
</evidence>
<evidence type="ECO:0000256" key="1">
    <source>
        <dbReference type="SAM" id="MobiDB-lite"/>
    </source>
</evidence>
<organism evidence="2 3">
    <name type="scientific">Mauremys mutica</name>
    <name type="common">yellowpond turtle</name>
    <dbReference type="NCBI Taxonomy" id="74926"/>
    <lineage>
        <taxon>Eukaryota</taxon>
        <taxon>Metazoa</taxon>
        <taxon>Chordata</taxon>
        <taxon>Craniata</taxon>
        <taxon>Vertebrata</taxon>
        <taxon>Euteleostomi</taxon>
        <taxon>Archelosauria</taxon>
        <taxon>Testudinata</taxon>
        <taxon>Testudines</taxon>
        <taxon>Cryptodira</taxon>
        <taxon>Durocryptodira</taxon>
        <taxon>Testudinoidea</taxon>
        <taxon>Geoemydidae</taxon>
        <taxon>Geoemydinae</taxon>
        <taxon>Mauremys</taxon>
    </lineage>
</organism>
<comment type="caution">
    <text evidence="2">The sequence shown here is derived from an EMBL/GenBank/DDBJ whole genome shotgun (WGS) entry which is preliminary data.</text>
</comment>